<dbReference type="InParanoid" id="A0A1S3HWT9"/>
<organism evidence="1 2">
    <name type="scientific">Lingula anatina</name>
    <name type="common">Brachiopod</name>
    <name type="synonym">Lingula unguis</name>
    <dbReference type="NCBI Taxonomy" id="7574"/>
    <lineage>
        <taxon>Eukaryota</taxon>
        <taxon>Metazoa</taxon>
        <taxon>Spiralia</taxon>
        <taxon>Lophotrochozoa</taxon>
        <taxon>Brachiopoda</taxon>
        <taxon>Linguliformea</taxon>
        <taxon>Lingulata</taxon>
        <taxon>Lingulida</taxon>
        <taxon>Linguloidea</taxon>
        <taxon>Lingulidae</taxon>
        <taxon>Lingula</taxon>
    </lineage>
</organism>
<dbReference type="PANTHER" id="PTHR31723:SF10">
    <property type="entry name" value="PATHOGEN-RELATED PROTEIN"/>
    <property type="match status" value="1"/>
</dbReference>
<evidence type="ECO:0000313" key="1">
    <source>
        <dbReference type="Proteomes" id="UP000085678"/>
    </source>
</evidence>
<dbReference type="OrthoDB" id="65445at2759"/>
<protein>
    <submittedName>
        <fullName evidence="2">Pathogen-related protein-like</fullName>
    </submittedName>
</protein>
<dbReference type="PANTHER" id="PTHR31723">
    <property type="entry name" value="PATHOGENESIS-RELATED FAMILY PROTEIN"/>
    <property type="match status" value="1"/>
</dbReference>
<proteinExistence type="predicted"/>
<name>A0A1S3HWT9_LINAN</name>
<dbReference type="InterPro" id="IPR053218">
    <property type="entry name" value="Pathogen-related_defense"/>
</dbReference>
<dbReference type="SUPFAM" id="SSF54427">
    <property type="entry name" value="NTF2-like"/>
    <property type="match status" value="1"/>
</dbReference>
<dbReference type="RefSeq" id="XP_013390483.1">
    <property type="nucleotide sequence ID" value="XM_013535029.1"/>
</dbReference>
<dbReference type="KEGG" id="lak:106158901"/>
<reference evidence="2" key="1">
    <citation type="submission" date="2025-08" db="UniProtKB">
        <authorList>
            <consortium name="RefSeq"/>
        </authorList>
    </citation>
    <scope>IDENTIFICATION</scope>
    <source>
        <tissue evidence="2">Gonads</tissue>
    </source>
</reference>
<dbReference type="InterPro" id="IPR032710">
    <property type="entry name" value="NTF2-like_dom_sf"/>
</dbReference>
<dbReference type="Gene3D" id="3.10.450.50">
    <property type="match status" value="1"/>
</dbReference>
<dbReference type="GeneID" id="106158901"/>
<evidence type="ECO:0000313" key="2">
    <source>
        <dbReference type="RefSeq" id="XP_013390483.1"/>
    </source>
</evidence>
<gene>
    <name evidence="2" type="primary">LOC106158901</name>
</gene>
<keyword evidence="1" id="KW-1185">Reference proteome</keyword>
<dbReference type="OMA" id="IVFKWRH"/>
<dbReference type="AlphaFoldDB" id="A0A1S3HWT9"/>
<accession>A0A1S3HWT9</accession>
<sequence>MNPSFEDVPVRSHMDDAHIEWRHGKPDYHVINELYQRERSKTHKPDSLEKTVENLVKTFEMEISHKMNPQEWKSVAYDVFKMQINGGKCFSADELADIGSYNALLADAPLYKASEETFESSHNDFRGAFSGGFAWEVLEVISGPPVVTFTWRHWAKWNGPYKGVSPSGERVEMIGCAIATVNENLQMEELKVYYDPNPILATLLKLNTGTDEGATGCPFHKSMK</sequence>
<dbReference type="Proteomes" id="UP000085678">
    <property type="component" value="Unplaced"/>
</dbReference>